<dbReference type="AlphaFoldDB" id="A0A0G1Q6W9"/>
<accession>A0A0G1Q6W9</accession>
<evidence type="ECO:0000313" key="10">
    <source>
        <dbReference type="Proteomes" id="UP000034795"/>
    </source>
</evidence>
<feature type="transmembrane region" description="Helical" evidence="8">
    <location>
        <begin position="428"/>
        <end position="446"/>
    </location>
</feature>
<evidence type="ECO:0000313" key="9">
    <source>
        <dbReference type="EMBL" id="KKU40796.1"/>
    </source>
</evidence>
<evidence type="ECO:0000256" key="2">
    <source>
        <dbReference type="ARBA" id="ARBA00022475"/>
    </source>
</evidence>
<dbReference type="GO" id="GO:0016763">
    <property type="term" value="F:pentosyltransferase activity"/>
    <property type="evidence" value="ECO:0007669"/>
    <property type="project" value="TreeGrafter"/>
</dbReference>
<feature type="transmembrane region" description="Helical" evidence="8">
    <location>
        <begin position="156"/>
        <end position="174"/>
    </location>
</feature>
<dbReference type="Proteomes" id="UP000034795">
    <property type="component" value="Unassembled WGS sequence"/>
</dbReference>
<proteinExistence type="predicted"/>
<comment type="subcellular location">
    <subcellularLocation>
        <location evidence="1">Cell membrane</location>
        <topology evidence="1">Multi-pass membrane protein</topology>
    </subcellularLocation>
</comment>
<feature type="transmembrane region" description="Helical" evidence="8">
    <location>
        <begin position="132"/>
        <end position="150"/>
    </location>
</feature>
<sequence>MRQLFSQKKEVLWIIAFLLIAFFGAGVLLRHQGMYVSPDETANAFFSETFAATGHVFSFDSLSSTFDDLIHPRSILSKEGRLVPAGFLGLPVLYGWVINMLSTDVLPWITPFIALLAVLAWYAIVRKSFDQTVAFYATLLLALHPAWWYYSARSLMPNVLFTSLLIFACCFLIVRPWREKVTPHLHILRFPFFSTHIFDFFFAGVFLGLCFFVRPSEFIWIAGALGLLALSFRHTWKWKDLVALLFGWILCGFVPLLLFQYWTYGGWFTTGYTLGGNTTSALETVTISLSAWERFSTTPPATWIFPFGIHLWSVATHVWQYGLQLFWWMTVLCLGGFALLFFPRQHRSPERRQRYSTYGLLFLFVGSWLALLYGSWTFYDNPDPTQITIANSYVRYWLPMFVLSTPLAALFIDWFARHANTGWLKKATVVFFLTVCFFLNVYTVFFRGDDGLFRVASTWREDAEVREYVLGITDSESVIVVDRADKIFFPYRHVIYPLRSDTTYDLLPRLILHSSVYYYGITLPQEDVDYLNTRKLKEYGLQIEQVETFYEESLYHFYSL</sequence>
<name>A0A0G1Q6W9_9BACT</name>
<dbReference type="PANTHER" id="PTHR33908:SF11">
    <property type="entry name" value="MEMBRANE PROTEIN"/>
    <property type="match status" value="1"/>
</dbReference>
<evidence type="ECO:0008006" key="11">
    <source>
        <dbReference type="Google" id="ProtNLM"/>
    </source>
</evidence>
<evidence type="ECO:0000256" key="4">
    <source>
        <dbReference type="ARBA" id="ARBA00022679"/>
    </source>
</evidence>
<comment type="caution">
    <text evidence="9">The sequence shown here is derived from an EMBL/GenBank/DDBJ whole genome shotgun (WGS) entry which is preliminary data.</text>
</comment>
<feature type="transmembrane region" description="Helical" evidence="8">
    <location>
        <begin position="186"/>
        <end position="212"/>
    </location>
</feature>
<keyword evidence="3" id="KW-0328">Glycosyltransferase</keyword>
<feature type="transmembrane region" description="Helical" evidence="8">
    <location>
        <begin position="218"/>
        <end position="236"/>
    </location>
</feature>
<feature type="transmembrane region" description="Helical" evidence="8">
    <location>
        <begin position="12"/>
        <end position="29"/>
    </location>
</feature>
<dbReference type="EMBL" id="LCMS01000010">
    <property type="protein sequence ID" value="KKU40796.1"/>
    <property type="molecule type" value="Genomic_DNA"/>
</dbReference>
<evidence type="ECO:0000256" key="6">
    <source>
        <dbReference type="ARBA" id="ARBA00022989"/>
    </source>
</evidence>
<dbReference type="PANTHER" id="PTHR33908">
    <property type="entry name" value="MANNOSYLTRANSFERASE YKCB-RELATED"/>
    <property type="match status" value="1"/>
</dbReference>
<keyword evidence="2" id="KW-1003">Cell membrane</keyword>
<feature type="transmembrane region" description="Helical" evidence="8">
    <location>
        <begin position="355"/>
        <end position="376"/>
    </location>
</feature>
<evidence type="ECO:0000256" key="3">
    <source>
        <dbReference type="ARBA" id="ARBA00022676"/>
    </source>
</evidence>
<feature type="transmembrane region" description="Helical" evidence="8">
    <location>
        <begin position="105"/>
        <end position="125"/>
    </location>
</feature>
<evidence type="ECO:0000256" key="8">
    <source>
        <dbReference type="SAM" id="Phobius"/>
    </source>
</evidence>
<feature type="transmembrane region" description="Helical" evidence="8">
    <location>
        <begin position="325"/>
        <end position="343"/>
    </location>
</feature>
<dbReference type="GO" id="GO:0009103">
    <property type="term" value="P:lipopolysaccharide biosynthetic process"/>
    <property type="evidence" value="ECO:0007669"/>
    <property type="project" value="UniProtKB-ARBA"/>
</dbReference>
<protein>
    <recommendedName>
        <fullName evidence="11">Glycosyltransferase RgtA/B/C/D-like domain-containing protein</fullName>
    </recommendedName>
</protein>
<keyword evidence="5 8" id="KW-0812">Transmembrane</keyword>
<feature type="transmembrane region" description="Helical" evidence="8">
    <location>
        <begin position="396"/>
        <end position="416"/>
    </location>
</feature>
<dbReference type="STRING" id="1618994.UX57_C0010G0040"/>
<reference evidence="9 10" key="1">
    <citation type="journal article" date="2015" name="Nature">
        <title>rRNA introns, odd ribosomes, and small enigmatic genomes across a large radiation of phyla.</title>
        <authorList>
            <person name="Brown C.T."/>
            <person name="Hug L.A."/>
            <person name="Thomas B.C."/>
            <person name="Sharon I."/>
            <person name="Castelle C.J."/>
            <person name="Singh A."/>
            <person name="Wilkins M.J."/>
            <person name="Williams K.H."/>
            <person name="Banfield J.F."/>
        </authorList>
    </citation>
    <scope>NUCLEOTIDE SEQUENCE [LARGE SCALE GENOMIC DNA]</scope>
</reference>
<keyword evidence="4" id="KW-0808">Transferase</keyword>
<feature type="transmembrane region" description="Helical" evidence="8">
    <location>
        <begin position="243"/>
        <end position="262"/>
    </location>
</feature>
<dbReference type="GO" id="GO:0005886">
    <property type="term" value="C:plasma membrane"/>
    <property type="evidence" value="ECO:0007669"/>
    <property type="project" value="UniProtKB-SubCell"/>
</dbReference>
<evidence type="ECO:0000256" key="5">
    <source>
        <dbReference type="ARBA" id="ARBA00022692"/>
    </source>
</evidence>
<keyword evidence="6 8" id="KW-1133">Transmembrane helix</keyword>
<keyword evidence="7 8" id="KW-0472">Membrane</keyword>
<gene>
    <name evidence="9" type="ORF">UX57_C0010G0040</name>
</gene>
<organism evidence="9 10">
    <name type="scientific">Candidatus Uhrbacteria bacterium GW2011_GWE2_46_68</name>
    <dbReference type="NCBI Taxonomy" id="1618994"/>
    <lineage>
        <taxon>Bacteria</taxon>
        <taxon>Candidatus Uhriibacteriota</taxon>
    </lineage>
</organism>
<evidence type="ECO:0000256" key="1">
    <source>
        <dbReference type="ARBA" id="ARBA00004651"/>
    </source>
</evidence>
<evidence type="ECO:0000256" key="7">
    <source>
        <dbReference type="ARBA" id="ARBA00023136"/>
    </source>
</evidence>
<dbReference type="InterPro" id="IPR050297">
    <property type="entry name" value="LipidA_mod_glycosyltrf_83"/>
</dbReference>